<dbReference type="EMBL" id="QXTG01000003">
    <property type="protein sequence ID" value="RIX26565.1"/>
    <property type="molecule type" value="Genomic_DNA"/>
</dbReference>
<feature type="transmembrane region" description="Helical" evidence="1">
    <location>
        <begin position="21"/>
        <end position="46"/>
    </location>
</feature>
<accession>A0A3A1TS90</accession>
<feature type="transmembrane region" description="Helical" evidence="1">
    <location>
        <begin position="133"/>
        <end position="153"/>
    </location>
</feature>
<evidence type="ECO:0008006" key="4">
    <source>
        <dbReference type="Google" id="ProtNLM"/>
    </source>
</evidence>
<organism evidence="2 3">
    <name type="scientific">Amnibacterium setariae</name>
    <dbReference type="NCBI Taxonomy" id="2306585"/>
    <lineage>
        <taxon>Bacteria</taxon>
        <taxon>Bacillati</taxon>
        <taxon>Actinomycetota</taxon>
        <taxon>Actinomycetes</taxon>
        <taxon>Micrococcales</taxon>
        <taxon>Microbacteriaceae</taxon>
        <taxon>Amnibacterium</taxon>
    </lineage>
</organism>
<evidence type="ECO:0000313" key="3">
    <source>
        <dbReference type="Proteomes" id="UP000265742"/>
    </source>
</evidence>
<dbReference type="Gene3D" id="3.30.565.10">
    <property type="entry name" value="Histidine kinase-like ATPase, C-terminal domain"/>
    <property type="match status" value="1"/>
</dbReference>
<proteinExistence type="predicted"/>
<keyword evidence="1" id="KW-0812">Transmembrane</keyword>
<sequence length="410" mass="42012">MTTDAPEPSTPAVGAARFQRYLGVIVGAFGVLYALQTLDALVAGWPTMAGPVGGAAVALVGGSVLLGTVAAAVPSRGRSLFLGAAILFCAAVAVWPFSLTGPVPETPMPWFIGLLPVEAAFLATAFRRPAASLSASAALSVGIATVLVVRGGLSVADAVANALFGIVISLVLVVLISAVRRGVERADAAQQAALDGYGRSRLDDATEHERTRTDALVHDSVLTTFLAAAAARDPESEELARRMAANALRVLAHVNQSGATGPVVPLSMALGEAVERFDPLILGWEVEVGALGDLVLPADAAEALIASMVHAMSASVLHAEGATVRSITMAELGADGIRVVLADDGRGFDPREGRDPRVEALQSVVELMRSVDGRADIRTGAGTGTVVTLSWGSIVISGTAPRPERTEVPA</sequence>
<comment type="caution">
    <text evidence="2">The sequence shown here is derived from an EMBL/GenBank/DDBJ whole genome shotgun (WGS) entry which is preliminary data.</text>
</comment>
<keyword evidence="1" id="KW-1133">Transmembrane helix</keyword>
<evidence type="ECO:0000313" key="2">
    <source>
        <dbReference type="EMBL" id="RIX26565.1"/>
    </source>
</evidence>
<feature type="transmembrane region" description="Helical" evidence="1">
    <location>
        <begin position="52"/>
        <end position="73"/>
    </location>
</feature>
<dbReference type="RefSeq" id="WP_119483640.1">
    <property type="nucleotide sequence ID" value="NZ_QXTG01000003.1"/>
</dbReference>
<dbReference type="Proteomes" id="UP000265742">
    <property type="component" value="Unassembled WGS sequence"/>
</dbReference>
<feature type="transmembrane region" description="Helical" evidence="1">
    <location>
        <begin position="110"/>
        <end position="126"/>
    </location>
</feature>
<reference evidence="3" key="1">
    <citation type="submission" date="2018-09" db="EMBL/GenBank/DDBJ databases">
        <authorList>
            <person name="Kim I."/>
        </authorList>
    </citation>
    <scope>NUCLEOTIDE SEQUENCE [LARGE SCALE GENOMIC DNA]</scope>
    <source>
        <strain evidence="3">DD4a</strain>
    </source>
</reference>
<protein>
    <recommendedName>
        <fullName evidence="4">ATP-binding protein</fullName>
    </recommendedName>
</protein>
<evidence type="ECO:0000256" key="1">
    <source>
        <dbReference type="SAM" id="Phobius"/>
    </source>
</evidence>
<feature type="transmembrane region" description="Helical" evidence="1">
    <location>
        <begin position="159"/>
        <end position="179"/>
    </location>
</feature>
<gene>
    <name evidence="2" type="ORF">D1781_16725</name>
</gene>
<name>A0A3A1TS90_9MICO</name>
<keyword evidence="1" id="KW-0472">Membrane</keyword>
<dbReference type="AlphaFoldDB" id="A0A3A1TS90"/>
<dbReference type="InterPro" id="IPR036890">
    <property type="entry name" value="HATPase_C_sf"/>
</dbReference>
<feature type="transmembrane region" description="Helical" evidence="1">
    <location>
        <begin position="80"/>
        <end position="98"/>
    </location>
</feature>
<keyword evidence="3" id="KW-1185">Reference proteome</keyword>
<dbReference type="OrthoDB" id="4792453at2"/>